<evidence type="ECO:0000313" key="3">
    <source>
        <dbReference type="Proteomes" id="UP000053342"/>
    </source>
</evidence>
<dbReference type="GeneID" id="27362760"/>
<feature type="region of interest" description="Disordered" evidence="1">
    <location>
        <begin position="150"/>
        <end position="234"/>
    </location>
</feature>
<sequence>MSSISSSAPNRNTLNQRASRARRKTYISDLERKVRDFEAHGVKATEEVQRAARRVADENRLLREQIHALRVRNAELEALLAPGSTTTAGAHGNGTLQYSYNQPNMTTKESEQQYPSPPQIYEASTTSVKSERDERDLAGAELLAAASSSYGNYPRFGQQPSTTHDETSSVPGPVLGGSRSASPISDDGTVDMDDDDEQSSVTTPHRHTQTNTYHTLNHSNTSPSHHENNAPWSNSTSCAQAAMIIASMRGLPSSDECIASEILSELGCRPSSNGRGNHINHKVVYSNLTSDTNKQCSSQDLQNCHVENTRLFGILDQEKRFA</sequence>
<evidence type="ECO:0000313" key="2">
    <source>
        <dbReference type="EMBL" id="KIW37057.1"/>
    </source>
</evidence>
<feature type="compositionally biased region" description="Polar residues" evidence="1">
    <location>
        <begin position="87"/>
        <end position="107"/>
    </location>
</feature>
<dbReference type="VEuPathDB" id="FungiDB:PV06_10686"/>
<dbReference type="PANTHER" id="PTHR42070">
    <property type="entry name" value="FILAMENT ASSOCIATED PROTEIN, PUTATIVE (AFU_ORTHOLOGUE AFUA_8G06630)-RELATED"/>
    <property type="match status" value="1"/>
</dbReference>
<gene>
    <name evidence="2" type="ORF">PV06_10686</name>
</gene>
<evidence type="ECO:0000256" key="1">
    <source>
        <dbReference type="SAM" id="MobiDB-lite"/>
    </source>
</evidence>
<organism evidence="2 3">
    <name type="scientific">Exophiala oligosperma</name>
    <dbReference type="NCBI Taxonomy" id="215243"/>
    <lineage>
        <taxon>Eukaryota</taxon>
        <taxon>Fungi</taxon>
        <taxon>Dikarya</taxon>
        <taxon>Ascomycota</taxon>
        <taxon>Pezizomycotina</taxon>
        <taxon>Eurotiomycetes</taxon>
        <taxon>Chaetothyriomycetidae</taxon>
        <taxon>Chaetothyriales</taxon>
        <taxon>Herpotrichiellaceae</taxon>
        <taxon>Exophiala</taxon>
    </lineage>
</organism>
<keyword evidence="3" id="KW-1185">Reference proteome</keyword>
<dbReference type="Proteomes" id="UP000053342">
    <property type="component" value="Unassembled WGS sequence"/>
</dbReference>
<accession>A0A0D2BI24</accession>
<reference evidence="2 3" key="1">
    <citation type="submission" date="2015-01" db="EMBL/GenBank/DDBJ databases">
        <title>The Genome Sequence of Exophiala oligosperma CBS72588.</title>
        <authorList>
            <consortium name="The Broad Institute Genomics Platform"/>
            <person name="Cuomo C."/>
            <person name="de Hoog S."/>
            <person name="Gorbushina A."/>
            <person name="Stielow B."/>
            <person name="Teixiera M."/>
            <person name="Abouelleil A."/>
            <person name="Chapman S.B."/>
            <person name="Priest M."/>
            <person name="Young S.K."/>
            <person name="Wortman J."/>
            <person name="Nusbaum C."/>
            <person name="Birren B."/>
        </authorList>
    </citation>
    <scope>NUCLEOTIDE SEQUENCE [LARGE SCALE GENOMIC DNA]</scope>
    <source>
        <strain evidence="2 3">CBS 72588</strain>
    </source>
</reference>
<dbReference type="CDD" id="cd14688">
    <property type="entry name" value="bZIP_YAP"/>
    <property type="match status" value="1"/>
</dbReference>
<dbReference type="RefSeq" id="XP_016257273.1">
    <property type="nucleotide sequence ID" value="XM_016412259.1"/>
</dbReference>
<dbReference type="EMBL" id="KN847346">
    <property type="protein sequence ID" value="KIW37057.1"/>
    <property type="molecule type" value="Genomic_DNA"/>
</dbReference>
<dbReference type="STRING" id="215243.A0A0D2BI24"/>
<evidence type="ECO:0008006" key="4">
    <source>
        <dbReference type="Google" id="ProtNLM"/>
    </source>
</evidence>
<dbReference type="OrthoDB" id="4505928at2759"/>
<dbReference type="Gene3D" id="1.20.5.170">
    <property type="match status" value="1"/>
</dbReference>
<name>A0A0D2BI24_9EURO</name>
<dbReference type="AlphaFoldDB" id="A0A0D2BI24"/>
<feature type="region of interest" description="Disordered" evidence="1">
    <location>
        <begin position="1"/>
        <end position="23"/>
    </location>
</feature>
<feature type="compositionally biased region" description="Polar residues" evidence="1">
    <location>
        <begin position="199"/>
        <end position="223"/>
    </location>
</feature>
<dbReference type="HOGENOM" id="CLU_061210_0_0_1"/>
<feature type="compositionally biased region" description="Polar residues" evidence="1">
    <location>
        <begin position="1"/>
        <end position="18"/>
    </location>
</feature>
<dbReference type="PANTHER" id="PTHR42070:SF1">
    <property type="entry name" value="FILAMENT ASSOCIATED PROTEIN, PUTATIVE (AFU_ORTHOLOGUE AFUA_8G06630)-RELATED"/>
    <property type="match status" value="1"/>
</dbReference>
<feature type="region of interest" description="Disordered" evidence="1">
    <location>
        <begin position="87"/>
        <end position="135"/>
    </location>
</feature>
<protein>
    <recommendedName>
        <fullName evidence="4">BZIP domain-containing protein</fullName>
    </recommendedName>
</protein>
<proteinExistence type="predicted"/>
<feature type="compositionally biased region" description="Acidic residues" evidence="1">
    <location>
        <begin position="188"/>
        <end position="198"/>
    </location>
</feature>